<dbReference type="PANTHER" id="PTHR43433">
    <property type="entry name" value="HYDROLASE, ALPHA/BETA FOLD FAMILY PROTEIN"/>
    <property type="match status" value="1"/>
</dbReference>
<reference evidence="8" key="1">
    <citation type="submission" date="2023-07" db="EMBL/GenBank/DDBJ databases">
        <title>Conexibacter stalactiti sp. nov., isolated from stalactites in a lava cave and emended description of the genus Conexibacter.</title>
        <authorList>
            <person name="Lee S.D."/>
        </authorList>
    </citation>
    <scope>NUCLEOTIDE SEQUENCE [LARGE SCALE GENOMIC DNA]</scope>
    <source>
        <strain evidence="8">KCTC 39840</strain>
    </source>
</reference>
<evidence type="ECO:0000256" key="2">
    <source>
        <dbReference type="ARBA" id="ARBA00022801"/>
    </source>
</evidence>
<dbReference type="EMBL" id="JAWSTH010000019">
    <property type="protein sequence ID" value="MDW5594604.1"/>
    <property type="molecule type" value="Genomic_DNA"/>
</dbReference>
<dbReference type="InterPro" id="IPR029058">
    <property type="entry name" value="AB_hydrolase_fold"/>
</dbReference>
<keyword evidence="2 7" id="KW-0378">Hydrolase</keyword>
<name>A0ABU4HRC7_9ACTN</name>
<dbReference type="InterPro" id="IPR000073">
    <property type="entry name" value="AB_hydrolase_1"/>
</dbReference>
<dbReference type="InterPro" id="IPR013595">
    <property type="entry name" value="Pept_S33_TAP-like_C"/>
</dbReference>
<dbReference type="InterPro" id="IPR050471">
    <property type="entry name" value="AB_hydrolase"/>
</dbReference>
<dbReference type="GO" id="GO:0016787">
    <property type="term" value="F:hydrolase activity"/>
    <property type="evidence" value="ECO:0007669"/>
    <property type="project" value="UniProtKB-KW"/>
</dbReference>
<dbReference type="SUPFAM" id="SSF53474">
    <property type="entry name" value="alpha/beta-Hydrolases"/>
    <property type="match status" value="1"/>
</dbReference>
<dbReference type="RefSeq" id="WP_318596889.1">
    <property type="nucleotide sequence ID" value="NZ_JAWSTH010000019.1"/>
</dbReference>
<organism evidence="7 8">
    <name type="scientific">Conexibacter stalactiti</name>
    <dbReference type="NCBI Taxonomy" id="1940611"/>
    <lineage>
        <taxon>Bacteria</taxon>
        <taxon>Bacillati</taxon>
        <taxon>Actinomycetota</taxon>
        <taxon>Thermoleophilia</taxon>
        <taxon>Solirubrobacterales</taxon>
        <taxon>Conexibacteraceae</taxon>
        <taxon>Conexibacter</taxon>
    </lineage>
</organism>
<feature type="domain" description="Peptidase S33 tripeptidyl aminopeptidase-like C-terminal" evidence="6">
    <location>
        <begin position="394"/>
        <end position="479"/>
    </location>
</feature>
<comment type="caution">
    <text evidence="7">The sequence shown here is derived from an EMBL/GenBank/DDBJ whole genome shotgun (WGS) entry which is preliminary data.</text>
</comment>
<dbReference type="InterPro" id="IPR002410">
    <property type="entry name" value="Peptidase_S33"/>
</dbReference>
<feature type="region of interest" description="Disordered" evidence="3">
    <location>
        <begin position="661"/>
        <end position="686"/>
    </location>
</feature>
<keyword evidence="4" id="KW-0732">Signal</keyword>
<dbReference type="Gene3D" id="3.40.50.1820">
    <property type="entry name" value="alpha/beta hydrolase"/>
    <property type="match status" value="2"/>
</dbReference>
<sequence length="686" mass="70749">MSLRSRGVAALLGTAAVALVPAAPAVAARPLAGAAQLSARRCTPRGVTRCGRVVVPLDRSGAIPGQVSLRVRMLDGPRRTRDSGTVIALAGGPGQAAAPLLEQIAESIGPALATRRIVTFDQRGTGGSGRLRCPELARIRRASQLDAAVAGCARRLGARRNAYTTAASVEDLEAVRSTLGVDRVALYAVSYGTKVALDYAARYPQRVSRLVLDSVVPQSGNDPFQRATISAIPRILDTLCGHRGCPFTRDATADLATLVRRAARAPLRGRWFDGRGRGHSATLGSEDLFSLLLAGDFDPFQRSALPAALRSAAQGDTAPLLALAVGSSLNGGGSAGGDSDALYIATTCADGGVPWPAGTPVAQRPAAAEAALAALPEAQLAPFDRRTLRRLRIDSCRAWPESPIEQPTAPLPDVPTLILSGDSDLRTPRSDARAVAGQLPRARLLTVPGVGHSVLGAAASLDQRCARRAVTAFFADRRVADCGRTSLPPVAKQAPRRLADLPVRHGLPARAGRTYAAFELTIADAFERIMTVALSGAAEPSGGAVGIGGLRGGTVRIGRRLMRFDRFSFVPGVTVSGVLSLDLDDEAPLVFHIGGSAAARGTLVAGERSVTGTLGGHRVNITGAGASASGATVARATADAAPQLSLERRIGELRTALEQARPAAVQPPAAPVGAAGPLLPGLGAER</sequence>
<evidence type="ECO:0000313" key="7">
    <source>
        <dbReference type="EMBL" id="MDW5594604.1"/>
    </source>
</evidence>
<feature type="signal peptide" evidence="4">
    <location>
        <begin position="1"/>
        <end position="27"/>
    </location>
</feature>
<comment type="similarity">
    <text evidence="1">Belongs to the peptidase S33 family.</text>
</comment>
<dbReference type="Pfam" id="PF08386">
    <property type="entry name" value="Abhydrolase_4"/>
    <property type="match status" value="1"/>
</dbReference>
<evidence type="ECO:0000256" key="4">
    <source>
        <dbReference type="SAM" id="SignalP"/>
    </source>
</evidence>
<proteinExistence type="inferred from homology"/>
<dbReference type="PANTHER" id="PTHR43433:SF1">
    <property type="entry name" value="BLL5160 PROTEIN"/>
    <property type="match status" value="1"/>
</dbReference>
<dbReference type="Pfam" id="PF00561">
    <property type="entry name" value="Abhydrolase_1"/>
    <property type="match status" value="1"/>
</dbReference>
<accession>A0ABU4HRC7</accession>
<evidence type="ECO:0000256" key="3">
    <source>
        <dbReference type="SAM" id="MobiDB-lite"/>
    </source>
</evidence>
<feature type="chain" id="PRO_5045921421" evidence="4">
    <location>
        <begin position="28"/>
        <end position="686"/>
    </location>
</feature>
<reference evidence="7 8" key="2">
    <citation type="submission" date="2023-10" db="EMBL/GenBank/DDBJ databases">
        <authorList>
            <person name="Han X.F."/>
        </authorList>
    </citation>
    <scope>NUCLEOTIDE SEQUENCE [LARGE SCALE GENOMIC DNA]</scope>
    <source>
        <strain evidence="7 8">KCTC 39840</strain>
    </source>
</reference>
<dbReference type="PRINTS" id="PR00793">
    <property type="entry name" value="PROAMNOPTASE"/>
</dbReference>
<protein>
    <submittedName>
        <fullName evidence="7">Alpha/beta hydrolase</fullName>
    </submittedName>
</protein>
<gene>
    <name evidence="7" type="ORF">R7226_09665</name>
</gene>
<feature type="domain" description="AB hydrolase-1" evidence="5">
    <location>
        <begin position="87"/>
        <end position="216"/>
    </location>
</feature>
<evidence type="ECO:0000259" key="6">
    <source>
        <dbReference type="Pfam" id="PF08386"/>
    </source>
</evidence>
<evidence type="ECO:0000256" key="1">
    <source>
        <dbReference type="ARBA" id="ARBA00010088"/>
    </source>
</evidence>
<keyword evidence="8" id="KW-1185">Reference proteome</keyword>
<evidence type="ECO:0000259" key="5">
    <source>
        <dbReference type="Pfam" id="PF00561"/>
    </source>
</evidence>
<dbReference type="Proteomes" id="UP001284601">
    <property type="component" value="Unassembled WGS sequence"/>
</dbReference>
<evidence type="ECO:0000313" key="8">
    <source>
        <dbReference type="Proteomes" id="UP001284601"/>
    </source>
</evidence>